<name>A0A1S1MUV3_9GAMM</name>
<dbReference type="Pfam" id="PF02518">
    <property type="entry name" value="HATPase_c"/>
    <property type="match status" value="1"/>
</dbReference>
<dbReference type="InterPro" id="IPR005467">
    <property type="entry name" value="His_kinase_dom"/>
</dbReference>
<proteinExistence type="predicted"/>
<keyword evidence="6 15" id="KW-0597">Phosphoprotein</keyword>
<dbReference type="Gene3D" id="3.40.50.2300">
    <property type="match status" value="1"/>
</dbReference>
<evidence type="ECO:0000313" key="21">
    <source>
        <dbReference type="EMBL" id="OHU90365.1"/>
    </source>
</evidence>
<dbReference type="Pfam" id="PF00512">
    <property type="entry name" value="HisKA"/>
    <property type="match status" value="1"/>
</dbReference>
<dbReference type="SMART" id="SM00304">
    <property type="entry name" value="HAMP"/>
    <property type="match status" value="1"/>
</dbReference>
<dbReference type="EMBL" id="MKJU01000026">
    <property type="protein sequence ID" value="OHU90365.1"/>
    <property type="molecule type" value="Genomic_DNA"/>
</dbReference>
<feature type="modified residue" description="4-aspartylphosphate" evidence="15">
    <location>
        <position position="715"/>
    </location>
</feature>
<dbReference type="InterPro" id="IPR036097">
    <property type="entry name" value="HisK_dim/P_sf"/>
</dbReference>
<evidence type="ECO:0000256" key="9">
    <source>
        <dbReference type="ARBA" id="ARBA00022777"/>
    </source>
</evidence>
<dbReference type="CDD" id="cd16922">
    <property type="entry name" value="HATPase_EvgS-ArcB-TorS-like"/>
    <property type="match status" value="1"/>
</dbReference>
<dbReference type="Pfam" id="PF00072">
    <property type="entry name" value="Response_reg"/>
    <property type="match status" value="1"/>
</dbReference>
<evidence type="ECO:0000256" key="6">
    <source>
        <dbReference type="ARBA" id="ARBA00022553"/>
    </source>
</evidence>
<feature type="domain" description="Histidine kinase" evidence="17">
    <location>
        <begin position="415"/>
        <end position="633"/>
    </location>
</feature>
<dbReference type="InterPro" id="IPR011006">
    <property type="entry name" value="CheY-like_superfamily"/>
</dbReference>
<dbReference type="FunFam" id="1.10.287.130:FF:000001">
    <property type="entry name" value="Two-component sensor histidine kinase"/>
    <property type="match status" value="1"/>
</dbReference>
<dbReference type="InterPro" id="IPR003660">
    <property type="entry name" value="HAMP_dom"/>
</dbReference>
<gene>
    <name evidence="21" type="ORF">BET10_13315</name>
</gene>
<keyword evidence="10" id="KW-0547">Nucleotide-binding</keyword>
<feature type="domain" description="HPt" evidence="20">
    <location>
        <begin position="795"/>
        <end position="898"/>
    </location>
</feature>
<dbReference type="PROSITE" id="PS50894">
    <property type="entry name" value="HPT"/>
    <property type="match status" value="1"/>
</dbReference>
<dbReference type="InterPro" id="IPR003661">
    <property type="entry name" value="HisK_dim/P_dom"/>
</dbReference>
<dbReference type="InterPro" id="IPR004358">
    <property type="entry name" value="Sig_transdc_His_kin-like_C"/>
</dbReference>
<keyword evidence="12" id="KW-0902">Two-component regulatory system</keyword>
<dbReference type="PRINTS" id="PR00344">
    <property type="entry name" value="BCTRLSENSOR"/>
</dbReference>
<feature type="domain" description="Response regulatory" evidence="18">
    <location>
        <begin position="666"/>
        <end position="780"/>
    </location>
</feature>
<dbReference type="InterPro" id="IPR008207">
    <property type="entry name" value="Sig_transdc_His_kin_Hpt_dom"/>
</dbReference>
<evidence type="ECO:0000256" key="2">
    <source>
        <dbReference type="ARBA" id="ARBA00004429"/>
    </source>
</evidence>
<dbReference type="AlphaFoldDB" id="A0A1S1MUV3"/>
<dbReference type="GO" id="GO:0009927">
    <property type="term" value="F:histidine phosphotransfer kinase activity"/>
    <property type="evidence" value="ECO:0007669"/>
    <property type="project" value="TreeGrafter"/>
</dbReference>
<evidence type="ECO:0000256" key="16">
    <source>
        <dbReference type="SAM" id="Phobius"/>
    </source>
</evidence>
<dbReference type="CDD" id="cd00088">
    <property type="entry name" value="HPT"/>
    <property type="match status" value="1"/>
</dbReference>
<dbReference type="Gene3D" id="1.10.287.130">
    <property type="match status" value="1"/>
</dbReference>
<evidence type="ECO:0000256" key="14">
    <source>
        <dbReference type="PROSITE-ProRule" id="PRU00110"/>
    </source>
</evidence>
<evidence type="ECO:0000256" key="13">
    <source>
        <dbReference type="ARBA" id="ARBA00023136"/>
    </source>
</evidence>
<organism evidence="21 22">
    <name type="scientific">Pseudoalteromonas amylolytica</name>
    <dbReference type="NCBI Taxonomy" id="1859457"/>
    <lineage>
        <taxon>Bacteria</taxon>
        <taxon>Pseudomonadati</taxon>
        <taxon>Pseudomonadota</taxon>
        <taxon>Gammaproteobacteria</taxon>
        <taxon>Alteromonadales</taxon>
        <taxon>Pseudoalteromonadaceae</taxon>
        <taxon>Pseudoalteromonas</taxon>
    </lineage>
</organism>
<reference evidence="21 22" key="1">
    <citation type="submission" date="2016-09" db="EMBL/GenBank/DDBJ databases">
        <title>Pseudoalteromonas amylolytica sp. nov., isolated from the surface seawater.</title>
        <authorList>
            <person name="Wu Y.-H."/>
            <person name="Cheng H."/>
            <person name="Jin X.-B."/>
            <person name="Wang C.-S."/>
            <person name="Xu X.-W."/>
        </authorList>
    </citation>
    <scope>NUCLEOTIDE SEQUENCE [LARGE SCALE GENOMIC DNA]</scope>
    <source>
        <strain evidence="21 22">JW1</strain>
    </source>
</reference>
<keyword evidence="9 21" id="KW-0418">Kinase</keyword>
<keyword evidence="22" id="KW-1185">Reference proteome</keyword>
<dbReference type="InterPro" id="IPR003594">
    <property type="entry name" value="HATPase_dom"/>
</dbReference>
<dbReference type="Gene3D" id="3.30.565.10">
    <property type="entry name" value="Histidine kinase-like ATPase, C-terminal domain"/>
    <property type="match status" value="1"/>
</dbReference>
<sequence length="898" mass="101087">MKISKLSIKLLRYITPLVVLPSLFLGGFTLSNVTSSTQKQAKLTVSRFVEQQQQKILNYIDIYQSTTKLLSTSPVLNDYLGVRHLDSDTTEQRRVALQNVFASYTEAYPDIFSINLVDQQGRSTAYLANNLHLPPQGYAFFNQVRTSNLRQQYFMIPTDNGMTHLYFVQQVFAVNSSANQATLAGYVVVRVDPSIINYSILESPYDNALNLLITGEGKILFSSAPALYAQTLQSQEVDQVHNLADQEELTNLNLPSINKLDMISYAVQLSDDYYYLSAIPKHVLYESGQAIKNLTALIVLLSIIALPILVLIVVRRFLINPIELLGEASHRVGDGDLSVYLPNDNKDEVGKLFRDFNHMVKQIRDFQGELEDYKLHLEEKVDNRTFALERMNQQLETAFTQAEQANELKSRFLANMSHEIRTPLTAIIGFTEQLINNRDTQCNQKHLETMLRNSKHLLELINNILDLSKIEAEKLAVECSEVEVQPLMEDVADIIIPMSEQKQLSFSINYQFPIPKVLYSDATRVKQILIDICSNAVKFTEYGKVTIDVSYDASTEHFKFIVEDTGIGMSQGEISRVFKPFEQADSTITRRFGGTGLGLCIAKNLAQLLGGDVKVKSEQGVGSQFVITIAGNYQENTSPQMQHALVAQQTKANITQEFADIHVNARILLAEDNLDNQELIALLLNAWGITPDIVDNGAQAVEKALINDYQLILMDMQMPVMGGLEATQMLRHAAYDGPIIALTANVMKHDIESYIKAGCDATLAKPIDREQLGKVLLKHLQLQAASDSKWDSLLKSEKFAQIAHNYNQKLPEYLAQLKQYYQRGDWESLRALAHSLKGSAGCFGFTNIHSAADQLEQMLRTNDENQWHYAMLSLTEAINYTLKQQICESTKDYSESRS</sequence>
<comment type="caution">
    <text evidence="21">The sequence shown here is derived from an EMBL/GenBank/DDBJ whole genome shotgun (WGS) entry which is preliminary data.</text>
</comment>
<keyword evidence="5" id="KW-0997">Cell inner membrane</keyword>
<evidence type="ECO:0000256" key="3">
    <source>
        <dbReference type="ARBA" id="ARBA00012438"/>
    </source>
</evidence>
<evidence type="ECO:0000313" key="22">
    <source>
        <dbReference type="Proteomes" id="UP000179786"/>
    </source>
</evidence>
<comment type="subcellular location">
    <subcellularLocation>
        <location evidence="2">Cell inner membrane</location>
        <topology evidence="2">Multi-pass membrane protein</topology>
    </subcellularLocation>
</comment>
<evidence type="ECO:0000256" key="12">
    <source>
        <dbReference type="ARBA" id="ARBA00023012"/>
    </source>
</evidence>
<dbReference type="SMART" id="SM00388">
    <property type="entry name" value="HisKA"/>
    <property type="match status" value="1"/>
</dbReference>
<dbReference type="InterPro" id="IPR001789">
    <property type="entry name" value="Sig_transdc_resp-reg_receiver"/>
</dbReference>
<dbReference type="GO" id="GO:0005886">
    <property type="term" value="C:plasma membrane"/>
    <property type="evidence" value="ECO:0007669"/>
    <property type="project" value="UniProtKB-SubCell"/>
</dbReference>
<dbReference type="Proteomes" id="UP000179786">
    <property type="component" value="Unassembled WGS sequence"/>
</dbReference>
<dbReference type="SUPFAM" id="SSF158472">
    <property type="entry name" value="HAMP domain-like"/>
    <property type="match status" value="1"/>
</dbReference>
<keyword evidence="8 16" id="KW-0812">Transmembrane</keyword>
<feature type="transmembrane region" description="Helical" evidence="16">
    <location>
        <begin position="294"/>
        <end position="314"/>
    </location>
</feature>
<evidence type="ECO:0000259" key="20">
    <source>
        <dbReference type="PROSITE" id="PS50894"/>
    </source>
</evidence>
<evidence type="ECO:0000256" key="4">
    <source>
        <dbReference type="ARBA" id="ARBA00022475"/>
    </source>
</evidence>
<dbReference type="Pfam" id="PF01627">
    <property type="entry name" value="Hpt"/>
    <property type="match status" value="1"/>
</dbReference>
<keyword evidence="10" id="KW-0067">ATP-binding</keyword>
<evidence type="ECO:0000256" key="15">
    <source>
        <dbReference type="PROSITE-ProRule" id="PRU00169"/>
    </source>
</evidence>
<dbReference type="PROSITE" id="PS50110">
    <property type="entry name" value="RESPONSE_REGULATORY"/>
    <property type="match status" value="1"/>
</dbReference>
<dbReference type="Pfam" id="PF00672">
    <property type="entry name" value="HAMP"/>
    <property type="match status" value="1"/>
</dbReference>
<dbReference type="Gene3D" id="6.10.340.10">
    <property type="match status" value="1"/>
</dbReference>
<dbReference type="InterPro" id="IPR036641">
    <property type="entry name" value="HPT_dom_sf"/>
</dbReference>
<dbReference type="FunFam" id="3.30.565.10:FF:000010">
    <property type="entry name" value="Sensor histidine kinase RcsC"/>
    <property type="match status" value="1"/>
</dbReference>
<dbReference type="SUPFAM" id="SSF52172">
    <property type="entry name" value="CheY-like"/>
    <property type="match status" value="1"/>
</dbReference>
<keyword evidence="11 16" id="KW-1133">Transmembrane helix</keyword>
<keyword evidence="4" id="KW-1003">Cell membrane</keyword>
<dbReference type="InterPro" id="IPR036890">
    <property type="entry name" value="HATPase_C_sf"/>
</dbReference>
<keyword evidence="13 16" id="KW-0472">Membrane</keyword>
<evidence type="ECO:0000259" key="17">
    <source>
        <dbReference type="PROSITE" id="PS50109"/>
    </source>
</evidence>
<comment type="catalytic activity">
    <reaction evidence="1">
        <text>ATP + protein L-histidine = ADP + protein N-phospho-L-histidine.</text>
        <dbReference type="EC" id="2.7.13.3"/>
    </reaction>
</comment>
<dbReference type="PROSITE" id="PS50109">
    <property type="entry name" value="HIS_KIN"/>
    <property type="match status" value="1"/>
</dbReference>
<feature type="domain" description="HAMP" evidence="19">
    <location>
        <begin position="316"/>
        <end position="368"/>
    </location>
</feature>
<feature type="modified residue" description="Phosphohistidine" evidence="14">
    <location>
        <position position="834"/>
    </location>
</feature>
<protein>
    <recommendedName>
        <fullName evidence="3">histidine kinase</fullName>
        <ecNumber evidence="3">2.7.13.3</ecNumber>
    </recommendedName>
</protein>
<evidence type="ECO:0000256" key="8">
    <source>
        <dbReference type="ARBA" id="ARBA00022692"/>
    </source>
</evidence>
<evidence type="ECO:0000256" key="5">
    <source>
        <dbReference type="ARBA" id="ARBA00022519"/>
    </source>
</evidence>
<dbReference type="PANTHER" id="PTHR43047:SF72">
    <property type="entry name" value="OSMOSENSING HISTIDINE PROTEIN KINASE SLN1"/>
    <property type="match status" value="1"/>
</dbReference>
<accession>A0A1S1MUV3</accession>
<evidence type="ECO:0000256" key="1">
    <source>
        <dbReference type="ARBA" id="ARBA00000085"/>
    </source>
</evidence>
<dbReference type="RefSeq" id="WP_070985729.1">
    <property type="nucleotide sequence ID" value="NZ_MKJU01000026.1"/>
</dbReference>
<evidence type="ECO:0000259" key="19">
    <source>
        <dbReference type="PROSITE" id="PS50885"/>
    </source>
</evidence>
<dbReference type="CDD" id="cd17546">
    <property type="entry name" value="REC_hyHK_CKI1_RcsC-like"/>
    <property type="match status" value="1"/>
</dbReference>
<dbReference type="SUPFAM" id="SSF55874">
    <property type="entry name" value="ATPase domain of HSP90 chaperone/DNA topoisomerase II/histidine kinase"/>
    <property type="match status" value="1"/>
</dbReference>
<dbReference type="SUPFAM" id="SSF47384">
    <property type="entry name" value="Homodimeric domain of signal transducing histidine kinase"/>
    <property type="match status" value="1"/>
</dbReference>
<evidence type="ECO:0000256" key="10">
    <source>
        <dbReference type="ARBA" id="ARBA00022840"/>
    </source>
</evidence>
<dbReference type="SMART" id="SM00387">
    <property type="entry name" value="HATPase_c"/>
    <property type="match status" value="1"/>
</dbReference>
<dbReference type="SUPFAM" id="SSF103190">
    <property type="entry name" value="Sensory domain-like"/>
    <property type="match status" value="1"/>
</dbReference>
<dbReference type="CDD" id="cd06225">
    <property type="entry name" value="HAMP"/>
    <property type="match status" value="1"/>
</dbReference>
<dbReference type="EC" id="2.7.13.3" evidence="3"/>
<dbReference type="SMART" id="SM00448">
    <property type="entry name" value="REC"/>
    <property type="match status" value="1"/>
</dbReference>
<dbReference type="PROSITE" id="PS50885">
    <property type="entry name" value="HAMP"/>
    <property type="match status" value="1"/>
</dbReference>
<dbReference type="CDD" id="cd00082">
    <property type="entry name" value="HisKA"/>
    <property type="match status" value="1"/>
</dbReference>
<dbReference type="Gene3D" id="1.20.120.160">
    <property type="entry name" value="HPT domain"/>
    <property type="match status" value="1"/>
</dbReference>
<keyword evidence="7" id="KW-0808">Transferase</keyword>
<evidence type="ECO:0000256" key="7">
    <source>
        <dbReference type="ARBA" id="ARBA00022679"/>
    </source>
</evidence>
<dbReference type="SUPFAM" id="SSF47226">
    <property type="entry name" value="Histidine-containing phosphotransfer domain, HPT domain"/>
    <property type="match status" value="1"/>
</dbReference>
<dbReference type="STRING" id="1859457.BET10_13315"/>
<dbReference type="SMART" id="SM00073">
    <property type="entry name" value="HPT"/>
    <property type="match status" value="1"/>
</dbReference>
<dbReference type="InterPro" id="IPR029151">
    <property type="entry name" value="Sensor-like_sf"/>
</dbReference>
<evidence type="ECO:0000256" key="11">
    <source>
        <dbReference type="ARBA" id="ARBA00022989"/>
    </source>
</evidence>
<dbReference type="OrthoDB" id="9810730at2"/>
<dbReference type="GO" id="GO:0000155">
    <property type="term" value="F:phosphorelay sensor kinase activity"/>
    <property type="evidence" value="ECO:0007669"/>
    <property type="project" value="InterPro"/>
</dbReference>
<evidence type="ECO:0000259" key="18">
    <source>
        <dbReference type="PROSITE" id="PS50110"/>
    </source>
</evidence>
<dbReference type="PANTHER" id="PTHR43047">
    <property type="entry name" value="TWO-COMPONENT HISTIDINE PROTEIN KINASE"/>
    <property type="match status" value="1"/>
</dbReference>